<organism evidence="1 2">
    <name type="scientific">Lindgomyces ingoldianus</name>
    <dbReference type="NCBI Taxonomy" id="673940"/>
    <lineage>
        <taxon>Eukaryota</taxon>
        <taxon>Fungi</taxon>
        <taxon>Dikarya</taxon>
        <taxon>Ascomycota</taxon>
        <taxon>Pezizomycotina</taxon>
        <taxon>Dothideomycetes</taxon>
        <taxon>Pleosporomycetidae</taxon>
        <taxon>Pleosporales</taxon>
        <taxon>Lindgomycetaceae</taxon>
        <taxon>Lindgomyces</taxon>
    </lineage>
</organism>
<protein>
    <submittedName>
        <fullName evidence="1">Uncharacterized protein</fullName>
    </submittedName>
</protein>
<dbReference type="EMBL" id="MU003525">
    <property type="protein sequence ID" value="KAF2466373.1"/>
    <property type="molecule type" value="Genomic_DNA"/>
</dbReference>
<proteinExistence type="predicted"/>
<dbReference type="Proteomes" id="UP000799755">
    <property type="component" value="Unassembled WGS sequence"/>
</dbReference>
<name>A0ACB6QIF4_9PLEO</name>
<evidence type="ECO:0000313" key="2">
    <source>
        <dbReference type="Proteomes" id="UP000799755"/>
    </source>
</evidence>
<accession>A0ACB6QIF4</accession>
<evidence type="ECO:0000313" key="1">
    <source>
        <dbReference type="EMBL" id="KAF2466373.1"/>
    </source>
</evidence>
<gene>
    <name evidence="1" type="ORF">BDR25DRAFT_359724</name>
</gene>
<sequence length="419" mass="46859">MKFLASKPAKVLFLKLLLRYQGTISRIIDGFWASRLGGGTLNSFELRSNSDLNSPTFFDRAIVMSTFQKRLRVSLNITQYQSGFSFILTPSVEFSRRNSGRKLLILSIFSESAHTLYYGVYRSDTNPQLTGGGKKIRITVLRRDIFAVTELAVDILWTIERIPRLSQTQYTESLVMLQGLKGAYDTSVVDKDTATAILLTFKECSKAIPLLQTFTPKRYCRASGFIENEAEEGSKFPILQFRDQKCDPKKPGRKRRVSATGSRSGRPLAPFLSTTKHGSPVPQALEVSHSIKGRILAYFYFVFNDVRSQNTTGITRPLVPQAFVTAKCLLMTCGSSNHPSLGASLDMLRLIVKEPSDSNTYHSRFVGRGEPPYAHNLTNAAGYRGNVSDIYSSGNSIPLRSTRVDKNIQQKSRENFSQS</sequence>
<comment type="caution">
    <text evidence="1">The sequence shown here is derived from an EMBL/GenBank/DDBJ whole genome shotgun (WGS) entry which is preliminary data.</text>
</comment>
<keyword evidence="2" id="KW-1185">Reference proteome</keyword>
<reference evidence="1" key="1">
    <citation type="journal article" date="2020" name="Stud. Mycol.">
        <title>101 Dothideomycetes genomes: a test case for predicting lifestyles and emergence of pathogens.</title>
        <authorList>
            <person name="Haridas S."/>
            <person name="Albert R."/>
            <person name="Binder M."/>
            <person name="Bloem J."/>
            <person name="Labutti K."/>
            <person name="Salamov A."/>
            <person name="Andreopoulos B."/>
            <person name="Baker S."/>
            <person name="Barry K."/>
            <person name="Bills G."/>
            <person name="Bluhm B."/>
            <person name="Cannon C."/>
            <person name="Castanera R."/>
            <person name="Culley D."/>
            <person name="Daum C."/>
            <person name="Ezra D."/>
            <person name="Gonzalez J."/>
            <person name="Henrissat B."/>
            <person name="Kuo A."/>
            <person name="Liang C."/>
            <person name="Lipzen A."/>
            <person name="Lutzoni F."/>
            <person name="Magnuson J."/>
            <person name="Mondo S."/>
            <person name="Nolan M."/>
            <person name="Ohm R."/>
            <person name="Pangilinan J."/>
            <person name="Park H.-J."/>
            <person name="Ramirez L."/>
            <person name="Alfaro M."/>
            <person name="Sun H."/>
            <person name="Tritt A."/>
            <person name="Yoshinaga Y."/>
            <person name="Zwiers L.-H."/>
            <person name="Turgeon B."/>
            <person name="Goodwin S."/>
            <person name="Spatafora J."/>
            <person name="Crous P."/>
            <person name="Grigoriev I."/>
        </authorList>
    </citation>
    <scope>NUCLEOTIDE SEQUENCE</scope>
    <source>
        <strain evidence="1">ATCC 200398</strain>
    </source>
</reference>